<name>A0A6A4I2T1_9AGAR</name>
<dbReference type="EMBL" id="ML769422">
    <property type="protein sequence ID" value="KAE9403728.1"/>
    <property type="molecule type" value="Genomic_DNA"/>
</dbReference>
<evidence type="ECO:0008006" key="4">
    <source>
        <dbReference type="Google" id="ProtNLM"/>
    </source>
</evidence>
<reference evidence="2" key="1">
    <citation type="journal article" date="2019" name="Environ. Microbiol.">
        <title>Fungal ecological strategies reflected in gene transcription - a case study of two litter decomposers.</title>
        <authorList>
            <person name="Barbi F."/>
            <person name="Kohler A."/>
            <person name="Barry K."/>
            <person name="Baskaran P."/>
            <person name="Daum C."/>
            <person name="Fauchery L."/>
            <person name="Ihrmark K."/>
            <person name="Kuo A."/>
            <person name="LaButti K."/>
            <person name="Lipzen A."/>
            <person name="Morin E."/>
            <person name="Grigoriev I.V."/>
            <person name="Henrissat B."/>
            <person name="Lindahl B."/>
            <person name="Martin F."/>
        </authorList>
    </citation>
    <scope>NUCLEOTIDE SEQUENCE</scope>
    <source>
        <strain evidence="2">JB14</strain>
    </source>
</reference>
<feature type="non-terminal residue" evidence="2">
    <location>
        <position position="1"/>
    </location>
</feature>
<feature type="compositionally biased region" description="Polar residues" evidence="1">
    <location>
        <begin position="11"/>
        <end position="20"/>
    </location>
</feature>
<evidence type="ECO:0000256" key="1">
    <source>
        <dbReference type="SAM" id="MobiDB-lite"/>
    </source>
</evidence>
<feature type="region of interest" description="Disordered" evidence="1">
    <location>
        <begin position="1"/>
        <end position="20"/>
    </location>
</feature>
<organism evidence="2 3">
    <name type="scientific">Gymnopus androsaceus JB14</name>
    <dbReference type="NCBI Taxonomy" id="1447944"/>
    <lineage>
        <taxon>Eukaryota</taxon>
        <taxon>Fungi</taxon>
        <taxon>Dikarya</taxon>
        <taxon>Basidiomycota</taxon>
        <taxon>Agaricomycotina</taxon>
        <taxon>Agaricomycetes</taxon>
        <taxon>Agaricomycetidae</taxon>
        <taxon>Agaricales</taxon>
        <taxon>Marasmiineae</taxon>
        <taxon>Omphalotaceae</taxon>
        <taxon>Gymnopus</taxon>
    </lineage>
</organism>
<dbReference type="AlphaFoldDB" id="A0A6A4I2T1"/>
<accession>A0A6A4I2T1</accession>
<dbReference type="OrthoDB" id="2687121at2759"/>
<keyword evidence="3" id="KW-1185">Reference proteome</keyword>
<protein>
    <recommendedName>
        <fullName evidence="4">DUF659 domain-containing protein</fullName>
    </recommendedName>
</protein>
<proteinExistence type="predicted"/>
<evidence type="ECO:0000313" key="2">
    <source>
        <dbReference type="EMBL" id="KAE9403728.1"/>
    </source>
</evidence>
<gene>
    <name evidence="2" type="ORF">BT96DRAFT_814444</name>
</gene>
<evidence type="ECO:0000313" key="3">
    <source>
        <dbReference type="Proteomes" id="UP000799118"/>
    </source>
</evidence>
<dbReference type="Proteomes" id="UP000799118">
    <property type="component" value="Unassembled WGS sequence"/>
</dbReference>
<sequence>CKNPRGGQRQYLDTSDKTSTGNLKTHAIKCFSQAAVDAAMKGTDNNKQPDGSIYSVFGCQGSQPVSITHKAHSDDQKFRELMLAGRPQASLPSRRTVACDIEASFDCCSDRVDKLLQEYTGCINFATDAWTSPNHHAIVAWTAHIQHQGHPLVFLLDVFEVPEVCILSIMIASIIYTKLVLVSYR</sequence>